<dbReference type="SUPFAM" id="SSF51735">
    <property type="entry name" value="NAD(P)-binding Rossmann-fold domains"/>
    <property type="match status" value="1"/>
</dbReference>
<keyword evidence="12" id="KW-1185">Reference proteome</keyword>
<evidence type="ECO:0000313" key="12">
    <source>
        <dbReference type="Proteomes" id="UP001315686"/>
    </source>
</evidence>
<keyword evidence="4 9" id="KW-0521">NADP</keyword>
<feature type="binding site" evidence="9">
    <location>
        <position position="214"/>
    </location>
    <ligand>
        <name>substrate</name>
    </ligand>
</feature>
<dbReference type="InterPro" id="IPR028614">
    <property type="entry name" value="GDP_fucose/colitose_synth"/>
</dbReference>
<dbReference type="CDD" id="cd05239">
    <property type="entry name" value="GDP_FS_SDR_e"/>
    <property type="match status" value="1"/>
</dbReference>
<feature type="binding site" evidence="9">
    <location>
        <position position="145"/>
    </location>
    <ligand>
        <name>NADP(+)</name>
        <dbReference type="ChEBI" id="CHEBI:58349"/>
    </ligand>
</feature>
<dbReference type="RefSeq" id="WP_327793987.1">
    <property type="nucleotide sequence ID" value="NZ_JADQAZ010000002.1"/>
</dbReference>
<feature type="binding site" evidence="9">
    <location>
        <position position="192"/>
    </location>
    <ligand>
        <name>substrate</name>
    </ligand>
</feature>
<dbReference type="GO" id="GO:0016853">
    <property type="term" value="F:isomerase activity"/>
    <property type="evidence" value="ECO:0007669"/>
    <property type="project" value="UniProtKB-KW"/>
</dbReference>
<feature type="binding site" evidence="9">
    <location>
        <position position="274"/>
    </location>
    <ligand>
        <name>substrate</name>
    </ligand>
</feature>
<evidence type="ECO:0000256" key="9">
    <source>
        <dbReference type="HAMAP-Rule" id="MF_00956"/>
    </source>
</evidence>
<dbReference type="Gene3D" id="3.40.50.720">
    <property type="entry name" value="NAD(P)-binding Rossmann-like Domain"/>
    <property type="match status" value="1"/>
</dbReference>
<dbReference type="GO" id="GO:0070401">
    <property type="term" value="F:NADP+ binding"/>
    <property type="evidence" value="ECO:0007669"/>
    <property type="project" value="UniProtKB-UniRule"/>
</dbReference>
<evidence type="ECO:0000256" key="5">
    <source>
        <dbReference type="ARBA" id="ARBA00023002"/>
    </source>
</evidence>
<dbReference type="HAMAP" id="MF_00956">
    <property type="entry name" value="GDP_fucose_synth"/>
    <property type="match status" value="1"/>
</dbReference>
<reference evidence="11 12" key="1">
    <citation type="journal article" date="2021" name="Arch. Microbiol.">
        <title>Harenicola maris gen. nov., sp. nov. isolated from the Sea of Japan shallow sediments.</title>
        <authorList>
            <person name="Romanenko L.A."/>
            <person name="Kurilenko V.V."/>
            <person name="Chernysheva N.Y."/>
            <person name="Tekutyeva L.A."/>
            <person name="Velansky P.V."/>
            <person name="Svetashev V.I."/>
            <person name="Isaeva M.P."/>
        </authorList>
    </citation>
    <scope>NUCLEOTIDE SEQUENCE [LARGE SCALE GENOMIC DNA]</scope>
    <source>
        <strain evidence="11 12">KMM 3653</strain>
    </source>
</reference>
<organism evidence="11 12">
    <name type="scientific">Harenicola maris</name>
    <dbReference type="NCBI Taxonomy" id="2841044"/>
    <lineage>
        <taxon>Bacteria</taxon>
        <taxon>Pseudomonadati</taxon>
        <taxon>Pseudomonadota</taxon>
        <taxon>Alphaproteobacteria</taxon>
        <taxon>Rhodobacterales</taxon>
        <taxon>Paracoccaceae</taxon>
        <taxon>Harenicola</taxon>
    </lineage>
</organism>
<dbReference type="EMBL" id="JADQAZ010000002">
    <property type="protein sequence ID" value="MBT0957763.1"/>
    <property type="molecule type" value="Genomic_DNA"/>
</dbReference>
<feature type="binding site" evidence="9">
    <location>
        <position position="207"/>
    </location>
    <ligand>
        <name>substrate</name>
    </ligand>
</feature>
<feature type="domain" description="NAD-dependent epimerase/dehydratase" evidence="10">
    <location>
        <begin position="12"/>
        <end position="242"/>
    </location>
</feature>
<comment type="caution">
    <text evidence="11">The sequence shown here is derived from an EMBL/GenBank/DDBJ whole genome shotgun (WGS) entry which is preliminary data.</text>
</comment>
<evidence type="ECO:0000256" key="6">
    <source>
        <dbReference type="ARBA" id="ARBA00023235"/>
    </source>
</evidence>
<dbReference type="PANTHER" id="PTHR43238:SF1">
    <property type="entry name" value="GDP-L-FUCOSE SYNTHASE"/>
    <property type="match status" value="1"/>
</dbReference>
<comment type="pathway">
    <text evidence="1 9">Nucleotide-sugar biosynthesis; GDP-L-fucose biosynthesis via de novo pathway; GDP-L-fucose from GDP-alpha-D-mannose: step 2/2.</text>
</comment>
<sequence length="315" mass="34524">MSEGYSLKGRRVYVAGHRGMVGSAICRRLESEDCEVLTATRDQVNLTEQAEVRDWFAAEKPDAVFLAAAKVGGILANDTMPAAFLYENLMIEANIIHAAHESDVGKLMFLGSSCIYPKMAEQPMREDALLTGPLEPTNEWYAIAKIAGIKLCQAYRKQYGRDYISAMPTNLYGTGDNYDLKTSHVLPALMRKVVEARDAGAPSIEMWGTGTPLREFLHADDLADALVFLMQNYSGHEHVNVGSGVETTILGLAQAICRHAGYEGEIVLDKTKPDGTPRKLMDSSALHAMGWSPRIDIETGLARTLAEFEALRAAQ</sequence>
<evidence type="ECO:0000256" key="3">
    <source>
        <dbReference type="ARBA" id="ARBA00012371"/>
    </source>
</evidence>
<evidence type="ECO:0000256" key="2">
    <source>
        <dbReference type="ARBA" id="ARBA00005959"/>
    </source>
</evidence>
<evidence type="ECO:0000256" key="8">
    <source>
        <dbReference type="ARBA" id="ARBA00051935"/>
    </source>
</evidence>
<keyword evidence="6 9" id="KW-0413">Isomerase</keyword>
<feature type="site" description="Important for catalytic activity" evidence="9">
    <location>
        <position position="112"/>
    </location>
</feature>
<dbReference type="GO" id="GO:0050577">
    <property type="term" value="F:GDP-L-fucose synthase activity"/>
    <property type="evidence" value="ECO:0007669"/>
    <property type="project" value="UniProtKB-UniRule"/>
</dbReference>
<dbReference type="InterPro" id="IPR036291">
    <property type="entry name" value="NAD(P)-bd_dom_sf"/>
</dbReference>
<feature type="binding site" evidence="9">
    <location>
        <begin position="16"/>
        <end position="22"/>
    </location>
    <ligand>
        <name>NADP(+)</name>
        <dbReference type="ChEBI" id="CHEBI:58349"/>
    </ligand>
</feature>
<dbReference type="EC" id="1.1.1.271" evidence="3 9"/>
<evidence type="ECO:0000259" key="10">
    <source>
        <dbReference type="Pfam" id="PF01370"/>
    </source>
</evidence>
<dbReference type="Proteomes" id="UP001315686">
    <property type="component" value="Unassembled WGS sequence"/>
</dbReference>
<dbReference type="Gene3D" id="3.90.25.10">
    <property type="entry name" value="UDP-galactose 4-epimerase, domain 1"/>
    <property type="match status" value="1"/>
</dbReference>
<gene>
    <name evidence="9" type="primary">fcl</name>
    <name evidence="11" type="ORF">IV417_10210</name>
</gene>
<keyword evidence="5 9" id="KW-0560">Oxidoreductase</keyword>
<dbReference type="InterPro" id="IPR001509">
    <property type="entry name" value="Epimerase_deHydtase"/>
</dbReference>
<name>A0AAP2G4C9_9RHOB</name>
<keyword evidence="7 9" id="KW-0511">Multifunctional enzyme</keyword>
<feature type="site" description="Important for catalytic activity" evidence="9">
    <location>
        <position position="114"/>
    </location>
</feature>
<feature type="binding site" evidence="9">
    <location>
        <begin position="168"/>
        <end position="171"/>
    </location>
    <ligand>
        <name>NADP(+)</name>
        <dbReference type="ChEBI" id="CHEBI:58349"/>
    </ligand>
</feature>
<feature type="active site" description="Proton donor/acceptor" evidence="9">
    <location>
        <position position="141"/>
    </location>
</feature>
<accession>A0AAP2G4C9</accession>
<comment type="similarity">
    <text evidence="2 9">Belongs to the NAD(P)-dependent epimerase/dehydratase family. Fucose synthase subfamily.</text>
</comment>
<dbReference type="AlphaFoldDB" id="A0AAP2G4C9"/>
<comment type="catalytic activity">
    <reaction evidence="8 9">
        <text>GDP-beta-L-fucose + NADP(+) = GDP-4-dehydro-alpha-D-rhamnose + NADPH + H(+)</text>
        <dbReference type="Rhea" id="RHEA:18885"/>
        <dbReference type="ChEBI" id="CHEBI:15378"/>
        <dbReference type="ChEBI" id="CHEBI:57273"/>
        <dbReference type="ChEBI" id="CHEBI:57783"/>
        <dbReference type="ChEBI" id="CHEBI:57964"/>
        <dbReference type="ChEBI" id="CHEBI:58349"/>
        <dbReference type="EC" id="1.1.1.271"/>
    </reaction>
</comment>
<dbReference type="Pfam" id="PF01370">
    <property type="entry name" value="Epimerase"/>
    <property type="match status" value="1"/>
</dbReference>
<evidence type="ECO:0000256" key="4">
    <source>
        <dbReference type="ARBA" id="ARBA00022857"/>
    </source>
</evidence>
<protein>
    <recommendedName>
        <fullName evidence="3 9">GDP-L-fucose synthase</fullName>
        <ecNumber evidence="3 9">1.1.1.271</ecNumber>
    </recommendedName>
    <alternativeName>
        <fullName evidence="9">GDP-4-keto-6-deoxy-D-mannose-3,5-epimerase-4-reductase</fullName>
    </alternativeName>
</protein>
<comment type="function">
    <text evidence="9">Catalyzes the two-step NADP-dependent conversion of GDP-4-dehydro-6-deoxy-D-mannose to GDP-fucose, involving an epimerase and a reductase reaction.</text>
</comment>
<evidence type="ECO:0000256" key="7">
    <source>
        <dbReference type="ARBA" id="ARBA00023268"/>
    </source>
</evidence>
<dbReference type="PANTHER" id="PTHR43238">
    <property type="entry name" value="GDP-L-FUCOSE SYNTHASE"/>
    <property type="match status" value="1"/>
</dbReference>
<dbReference type="FunFam" id="3.40.50.720:FF:000101">
    <property type="entry name" value="GDP-L-fucose synthase"/>
    <property type="match status" value="1"/>
</dbReference>
<feature type="binding site" evidence="9">
    <location>
        <begin position="110"/>
        <end position="113"/>
    </location>
    <ligand>
        <name>NADP(+)</name>
        <dbReference type="ChEBI" id="CHEBI:58349"/>
    </ligand>
</feature>
<evidence type="ECO:0000313" key="11">
    <source>
        <dbReference type="EMBL" id="MBT0957763.1"/>
    </source>
</evidence>
<proteinExistence type="inferred from homology"/>
<evidence type="ECO:0000256" key="1">
    <source>
        <dbReference type="ARBA" id="ARBA00004883"/>
    </source>
</evidence>
<dbReference type="GO" id="GO:0042351">
    <property type="term" value="P:'de novo' GDP-L-fucose biosynthetic process"/>
    <property type="evidence" value="ECO:0007669"/>
    <property type="project" value="UniProtKB-UniRule"/>
</dbReference>
<feature type="binding site" evidence="9">
    <location>
        <position position="184"/>
    </location>
    <ligand>
        <name>NADP(+)</name>
        <dbReference type="ChEBI" id="CHEBI:58349"/>
    </ligand>
</feature>